<dbReference type="InterPro" id="IPR001867">
    <property type="entry name" value="OmpR/PhoB-type_DNA-bd"/>
</dbReference>
<dbReference type="InterPro" id="IPR016032">
    <property type="entry name" value="Sig_transdc_resp-reg_C-effctor"/>
</dbReference>
<keyword evidence="2" id="KW-0805">Transcription regulation</keyword>
<comment type="similarity">
    <text evidence="1">Belongs to the AfsR/DnrI/RedD regulatory family.</text>
</comment>
<dbReference type="Gene3D" id="1.10.10.10">
    <property type="entry name" value="Winged helix-like DNA-binding domain superfamily/Winged helix DNA-binding domain"/>
    <property type="match status" value="1"/>
</dbReference>
<dbReference type="SUPFAM" id="SSF46894">
    <property type="entry name" value="C-terminal effector domain of the bipartite response regulators"/>
    <property type="match status" value="1"/>
</dbReference>
<evidence type="ECO:0000256" key="2">
    <source>
        <dbReference type="ARBA" id="ARBA00023015"/>
    </source>
</evidence>
<reference evidence="7" key="1">
    <citation type="submission" date="2022-11" db="EMBL/GenBank/DDBJ databases">
        <authorList>
            <person name="Somphong A."/>
            <person name="Phongsopitanun W."/>
        </authorList>
    </citation>
    <scope>NUCLEOTIDE SEQUENCE</scope>
    <source>
        <strain evidence="7">Pm04-4</strain>
    </source>
</reference>
<dbReference type="Pfam" id="PF00931">
    <property type="entry name" value="NB-ARC"/>
    <property type="match status" value="1"/>
</dbReference>
<comment type="caution">
    <text evidence="7">The sequence shown here is derived from an EMBL/GenBank/DDBJ whole genome shotgun (WGS) entry which is preliminary data.</text>
</comment>
<dbReference type="SMART" id="SM00862">
    <property type="entry name" value="Trans_reg_C"/>
    <property type="match status" value="1"/>
</dbReference>
<evidence type="ECO:0000313" key="7">
    <source>
        <dbReference type="EMBL" id="MCY1141451.1"/>
    </source>
</evidence>
<sequence>MSADALVLSPVRFALLGPLRAWRDGQELDLGVPQQRAVVALLVLAEGRPMPMEVLIDELWGSAPPRDAAGTIRTYVSRLRKQFALGDGQPLTDPIPLVGGGYTLHHDPELVDRTHFARQVQQAVKARDEGDAQAALSMLEGAVKLWRGTPLGGARGGFVDGQRRRLTQELWAARMLRFELELELGRHDRLLTALGVAVEERPYDEQVRKLQMLALYRSGHQADALTAYRDARQLMSSELGVEPGPELTELHRQILTGDPALMAYQRSVDDPRAAHDPSNAARAAVWQRPAQLPAVAPLVGQRGVVDDLVACLTGERQGWIPALVGLGGSGKTTLALAAAHLAAGYFPDGQVFADLGGRRRVPPQARDLLGTLLAGLGIAERELPSSVDARAALWRSLTTGRRVLIVLDDAASAEQVRPLLPGGSQAAVMLTASRRLIGLSDVGWVPIPRLSQADAVDLLGLVAGHERVQDELYDALRLVELCARQPLAVRVAADRLRARPAWPITEIIEQLEADFRAPVVMHEDCEVVDEPLRRSMHRLSASHAHAFLVLSVAADADITVPLAAALLQWDERAVSGALEALTDAFLVYTPARHLYRYTTLAAAFARRRHLLQEGYDEHQRLLRRLAAIRAQLAGSPQQRRVLQAAHRP</sequence>
<feature type="DNA-binding region" description="OmpR/PhoB-type" evidence="5">
    <location>
        <begin position="3"/>
        <end position="106"/>
    </location>
</feature>
<dbReference type="InterPro" id="IPR002182">
    <property type="entry name" value="NB-ARC"/>
</dbReference>
<protein>
    <submittedName>
        <fullName evidence="7">AfsR/SARP family transcriptional regulator</fullName>
    </submittedName>
</protein>
<dbReference type="RefSeq" id="WP_267565834.1">
    <property type="nucleotide sequence ID" value="NZ_JAPNTZ010000009.1"/>
</dbReference>
<keyword evidence="4" id="KW-0804">Transcription</keyword>
<gene>
    <name evidence="7" type="ORF">OWR29_25930</name>
</gene>
<dbReference type="Pfam" id="PF00486">
    <property type="entry name" value="Trans_reg_C"/>
    <property type="match status" value="1"/>
</dbReference>
<dbReference type="InterPro" id="IPR027417">
    <property type="entry name" value="P-loop_NTPase"/>
</dbReference>
<dbReference type="SMART" id="SM01043">
    <property type="entry name" value="BTAD"/>
    <property type="match status" value="1"/>
</dbReference>
<evidence type="ECO:0000256" key="1">
    <source>
        <dbReference type="ARBA" id="ARBA00005820"/>
    </source>
</evidence>
<dbReference type="Gene3D" id="1.25.40.10">
    <property type="entry name" value="Tetratricopeptide repeat domain"/>
    <property type="match status" value="1"/>
</dbReference>
<dbReference type="Proteomes" id="UP001151002">
    <property type="component" value="Unassembled WGS sequence"/>
</dbReference>
<dbReference type="InterPro" id="IPR005158">
    <property type="entry name" value="BTAD"/>
</dbReference>
<evidence type="ECO:0000313" key="8">
    <source>
        <dbReference type="Proteomes" id="UP001151002"/>
    </source>
</evidence>
<evidence type="ECO:0000256" key="3">
    <source>
        <dbReference type="ARBA" id="ARBA00023125"/>
    </source>
</evidence>
<dbReference type="Gene3D" id="3.40.50.300">
    <property type="entry name" value="P-loop containing nucleotide triphosphate hydrolases"/>
    <property type="match status" value="1"/>
</dbReference>
<evidence type="ECO:0000256" key="5">
    <source>
        <dbReference type="PROSITE-ProRule" id="PRU01091"/>
    </source>
</evidence>
<dbReference type="SUPFAM" id="SSF48452">
    <property type="entry name" value="TPR-like"/>
    <property type="match status" value="1"/>
</dbReference>
<accession>A0ABT4B4P2</accession>
<dbReference type="InterPro" id="IPR051677">
    <property type="entry name" value="AfsR-DnrI-RedD_regulator"/>
</dbReference>
<dbReference type="PANTHER" id="PTHR35807:SF1">
    <property type="entry name" value="TRANSCRIPTIONAL REGULATOR REDD"/>
    <property type="match status" value="1"/>
</dbReference>
<keyword evidence="3 5" id="KW-0238">DNA-binding</keyword>
<dbReference type="SUPFAM" id="SSF52540">
    <property type="entry name" value="P-loop containing nucleoside triphosphate hydrolases"/>
    <property type="match status" value="1"/>
</dbReference>
<dbReference type="EMBL" id="JAPNTZ010000009">
    <property type="protein sequence ID" value="MCY1141451.1"/>
    <property type="molecule type" value="Genomic_DNA"/>
</dbReference>
<feature type="domain" description="OmpR/PhoB-type" evidence="6">
    <location>
        <begin position="3"/>
        <end position="106"/>
    </location>
</feature>
<dbReference type="PRINTS" id="PR00364">
    <property type="entry name" value="DISEASERSIST"/>
</dbReference>
<dbReference type="InterPro" id="IPR036388">
    <property type="entry name" value="WH-like_DNA-bd_sf"/>
</dbReference>
<proteinExistence type="inferred from homology"/>
<organism evidence="7 8">
    <name type="scientific">Paractinoplanes pyxinae</name>
    <dbReference type="NCBI Taxonomy" id="2997416"/>
    <lineage>
        <taxon>Bacteria</taxon>
        <taxon>Bacillati</taxon>
        <taxon>Actinomycetota</taxon>
        <taxon>Actinomycetes</taxon>
        <taxon>Micromonosporales</taxon>
        <taxon>Micromonosporaceae</taxon>
        <taxon>Paractinoplanes</taxon>
    </lineage>
</organism>
<evidence type="ECO:0000259" key="6">
    <source>
        <dbReference type="PROSITE" id="PS51755"/>
    </source>
</evidence>
<dbReference type="PROSITE" id="PS51755">
    <property type="entry name" value="OMPR_PHOB"/>
    <property type="match status" value="1"/>
</dbReference>
<dbReference type="Pfam" id="PF03704">
    <property type="entry name" value="BTAD"/>
    <property type="match status" value="1"/>
</dbReference>
<evidence type="ECO:0000256" key="4">
    <source>
        <dbReference type="ARBA" id="ARBA00023163"/>
    </source>
</evidence>
<dbReference type="CDD" id="cd15831">
    <property type="entry name" value="BTAD"/>
    <property type="match status" value="1"/>
</dbReference>
<keyword evidence="8" id="KW-1185">Reference proteome</keyword>
<dbReference type="InterPro" id="IPR011990">
    <property type="entry name" value="TPR-like_helical_dom_sf"/>
</dbReference>
<dbReference type="PANTHER" id="PTHR35807">
    <property type="entry name" value="TRANSCRIPTIONAL REGULATOR REDD-RELATED"/>
    <property type="match status" value="1"/>
</dbReference>
<name>A0ABT4B4P2_9ACTN</name>